<organism evidence="1 2">
    <name type="scientific">Psophocarpus tetragonolobus</name>
    <name type="common">Winged bean</name>
    <name type="synonym">Dolichos tetragonolobus</name>
    <dbReference type="NCBI Taxonomy" id="3891"/>
    <lineage>
        <taxon>Eukaryota</taxon>
        <taxon>Viridiplantae</taxon>
        <taxon>Streptophyta</taxon>
        <taxon>Embryophyta</taxon>
        <taxon>Tracheophyta</taxon>
        <taxon>Spermatophyta</taxon>
        <taxon>Magnoliopsida</taxon>
        <taxon>eudicotyledons</taxon>
        <taxon>Gunneridae</taxon>
        <taxon>Pentapetalae</taxon>
        <taxon>rosids</taxon>
        <taxon>fabids</taxon>
        <taxon>Fabales</taxon>
        <taxon>Fabaceae</taxon>
        <taxon>Papilionoideae</taxon>
        <taxon>50 kb inversion clade</taxon>
        <taxon>NPAAA clade</taxon>
        <taxon>indigoferoid/millettioid clade</taxon>
        <taxon>Phaseoleae</taxon>
        <taxon>Psophocarpus</taxon>
    </lineage>
</organism>
<evidence type="ECO:0000313" key="1">
    <source>
        <dbReference type="EMBL" id="KAK7402128.1"/>
    </source>
</evidence>
<accession>A0AAN9XPX5</accession>
<dbReference type="EMBL" id="JAYMYS010000003">
    <property type="protein sequence ID" value="KAK7402128.1"/>
    <property type="molecule type" value="Genomic_DNA"/>
</dbReference>
<comment type="caution">
    <text evidence="1">The sequence shown here is derived from an EMBL/GenBank/DDBJ whole genome shotgun (WGS) entry which is preliminary data.</text>
</comment>
<gene>
    <name evidence="1" type="ORF">VNO78_14148</name>
</gene>
<evidence type="ECO:0000313" key="2">
    <source>
        <dbReference type="Proteomes" id="UP001386955"/>
    </source>
</evidence>
<protein>
    <submittedName>
        <fullName evidence="1">Uncharacterized protein</fullName>
    </submittedName>
</protein>
<name>A0AAN9XPX5_PSOTE</name>
<sequence length="89" mass="10098">MDIMIWMKEPRMNGIVRITCSDCYLGSGISSLQILMGQTKKPAIPPVHFNEDNLFKGFSSFSCYLSELDGILIVNQDHLLDFREANARD</sequence>
<keyword evidence="2" id="KW-1185">Reference proteome</keyword>
<dbReference type="AlphaFoldDB" id="A0AAN9XPX5"/>
<proteinExistence type="predicted"/>
<reference evidence="1 2" key="1">
    <citation type="submission" date="2024-01" db="EMBL/GenBank/DDBJ databases">
        <title>The genomes of 5 underutilized Papilionoideae crops provide insights into root nodulation and disease resistanc.</title>
        <authorList>
            <person name="Jiang F."/>
        </authorList>
    </citation>
    <scope>NUCLEOTIDE SEQUENCE [LARGE SCALE GENOMIC DNA]</scope>
    <source>
        <strain evidence="1">DUOXIRENSHENG_FW03</strain>
        <tissue evidence="1">Leaves</tissue>
    </source>
</reference>
<dbReference type="Proteomes" id="UP001386955">
    <property type="component" value="Unassembled WGS sequence"/>
</dbReference>